<dbReference type="Gene3D" id="3.40.190.10">
    <property type="entry name" value="Periplasmic binding protein-like II"/>
    <property type="match status" value="2"/>
</dbReference>
<dbReference type="GO" id="GO:0042597">
    <property type="term" value="C:periplasmic space"/>
    <property type="evidence" value="ECO:0007669"/>
    <property type="project" value="UniProtKB-SubCell"/>
</dbReference>
<keyword evidence="3 4" id="KW-0732">Signal</keyword>
<organism evidence="6 7">
    <name type="scientific">Candidatus Segetimicrobium genomatis</name>
    <dbReference type="NCBI Taxonomy" id="2569760"/>
    <lineage>
        <taxon>Bacteria</taxon>
        <taxon>Bacillati</taxon>
        <taxon>Candidatus Sysuimicrobiota</taxon>
        <taxon>Candidatus Sysuimicrobiia</taxon>
        <taxon>Candidatus Sysuimicrobiales</taxon>
        <taxon>Candidatus Segetimicrobiaceae</taxon>
        <taxon>Candidatus Segetimicrobium</taxon>
    </lineage>
</organism>
<proteinExistence type="inferred from homology"/>
<evidence type="ECO:0000256" key="3">
    <source>
        <dbReference type="ARBA" id="ARBA00022729"/>
    </source>
</evidence>
<feature type="signal peptide" evidence="4">
    <location>
        <begin position="1"/>
        <end position="27"/>
    </location>
</feature>
<dbReference type="PANTHER" id="PTHR30024:SF47">
    <property type="entry name" value="TAURINE-BINDING PERIPLASMIC PROTEIN"/>
    <property type="match status" value="1"/>
</dbReference>
<name>A0A537JTA6_9BACT</name>
<dbReference type="Pfam" id="PF09084">
    <property type="entry name" value="NMT1"/>
    <property type="match status" value="1"/>
</dbReference>
<evidence type="ECO:0000256" key="1">
    <source>
        <dbReference type="ARBA" id="ARBA00004418"/>
    </source>
</evidence>
<dbReference type="EMBL" id="VBAK01000188">
    <property type="protein sequence ID" value="TMI86684.1"/>
    <property type="molecule type" value="Genomic_DNA"/>
</dbReference>
<protein>
    <submittedName>
        <fullName evidence="6">ABC transporter substrate-binding protein</fullName>
    </submittedName>
</protein>
<evidence type="ECO:0000313" key="7">
    <source>
        <dbReference type="Proteomes" id="UP000318509"/>
    </source>
</evidence>
<dbReference type="PANTHER" id="PTHR30024">
    <property type="entry name" value="ALIPHATIC SULFONATES-BINDING PROTEIN-RELATED"/>
    <property type="match status" value="1"/>
</dbReference>
<comment type="caution">
    <text evidence="6">The sequence shown here is derived from an EMBL/GenBank/DDBJ whole genome shotgun (WGS) entry which is preliminary data.</text>
</comment>
<gene>
    <name evidence="6" type="ORF">E6H00_17735</name>
</gene>
<accession>A0A537JTA6</accession>
<dbReference type="AlphaFoldDB" id="A0A537JTA6"/>
<feature type="chain" id="PRO_5021732655" evidence="4">
    <location>
        <begin position="28"/>
        <end position="346"/>
    </location>
</feature>
<evidence type="ECO:0000256" key="2">
    <source>
        <dbReference type="ARBA" id="ARBA00010742"/>
    </source>
</evidence>
<sequence length="346" mass="36901">MSKPQGRHLIAGILIAAALAGAGGAAAAQPTLRVLGLAMPTTPPNLVHIPPWVAQETGIFARYGIEAKIFTFEGGPSAMRALIGGHGDIQIAAPGVPPFIAATARGGDFRAVGTYAMKHPVAMVVQAEIKRCEDLRGKKIGTPGGAGAYAEVMARAVLQSCGLTPRDVQYLNIATGSRVPALATGQVDAFVLHVDQVFEAAKVKPSLHILAYLSDVLPKGWYAAYVTTGDVMRNDPKLLQDAVSALVEANRFIYKNRGRVIEIGIKYTKFDPDIVARTYDALAARGIWPVNEGLRRDVVEAGLDQEVLNGTITPDVKPAYDQVVQLGFVTAAMTKLGRWTGDPRWQ</sequence>
<evidence type="ECO:0000313" key="6">
    <source>
        <dbReference type="EMBL" id="TMI86684.1"/>
    </source>
</evidence>
<dbReference type="SUPFAM" id="SSF53850">
    <property type="entry name" value="Periplasmic binding protein-like II"/>
    <property type="match status" value="1"/>
</dbReference>
<reference evidence="6 7" key="1">
    <citation type="journal article" date="2019" name="Nat. Microbiol.">
        <title>Mediterranean grassland soil C-N compound turnover is dependent on rainfall and depth, and is mediated by genomically divergent microorganisms.</title>
        <authorList>
            <person name="Diamond S."/>
            <person name="Andeer P.F."/>
            <person name="Li Z."/>
            <person name="Crits-Christoph A."/>
            <person name="Burstein D."/>
            <person name="Anantharaman K."/>
            <person name="Lane K.R."/>
            <person name="Thomas B.C."/>
            <person name="Pan C."/>
            <person name="Northen T.R."/>
            <person name="Banfield J.F."/>
        </authorList>
    </citation>
    <scope>NUCLEOTIDE SEQUENCE [LARGE SCALE GENOMIC DNA]</scope>
    <source>
        <strain evidence="6">NP_3</strain>
    </source>
</reference>
<evidence type="ECO:0000259" key="5">
    <source>
        <dbReference type="Pfam" id="PF09084"/>
    </source>
</evidence>
<dbReference type="Proteomes" id="UP000318509">
    <property type="component" value="Unassembled WGS sequence"/>
</dbReference>
<comment type="similarity">
    <text evidence="2">Belongs to the bacterial solute-binding protein SsuA/TauA family.</text>
</comment>
<dbReference type="InterPro" id="IPR015168">
    <property type="entry name" value="SsuA/THI5"/>
</dbReference>
<evidence type="ECO:0000256" key="4">
    <source>
        <dbReference type="SAM" id="SignalP"/>
    </source>
</evidence>
<comment type="subcellular location">
    <subcellularLocation>
        <location evidence="1">Periplasm</location>
    </subcellularLocation>
</comment>
<feature type="domain" description="SsuA/THI5-like" evidence="5">
    <location>
        <begin position="46"/>
        <end position="256"/>
    </location>
</feature>